<dbReference type="EMBL" id="LS483396">
    <property type="protein sequence ID" value="SQG48213.1"/>
    <property type="molecule type" value="Genomic_DNA"/>
</dbReference>
<dbReference type="GeneID" id="93344156"/>
<dbReference type="InterPro" id="IPR018891">
    <property type="entry name" value="AIPR_C"/>
</dbReference>
<evidence type="ECO:0000259" key="1">
    <source>
        <dbReference type="Pfam" id="PF10592"/>
    </source>
</evidence>
<reference evidence="2 3" key="1">
    <citation type="submission" date="2018-06" db="EMBL/GenBank/DDBJ databases">
        <authorList>
            <consortium name="Pathogen Informatics"/>
            <person name="Doyle S."/>
        </authorList>
    </citation>
    <scope>NUCLEOTIDE SEQUENCE [LARGE SCALE GENOMIC DNA]</scope>
    <source>
        <strain evidence="2 3">NCTC2665</strain>
    </source>
</reference>
<name>A0A7Z7KIA2_MICLC</name>
<evidence type="ECO:0000313" key="2">
    <source>
        <dbReference type="EMBL" id="SQG48213.1"/>
    </source>
</evidence>
<organism evidence="2 3">
    <name type="scientific">Micrococcus luteus (strain ATCC 4698 / DSM 20030 / JCM 1464 / CCM 169 / CCUG 5858 / IAM 1056 / NBRC 3333 / NCIMB 9278 / NCTC 2665 / VKM Ac-2230)</name>
    <name type="common">Micrococcus lysodeikticus</name>
    <dbReference type="NCBI Taxonomy" id="465515"/>
    <lineage>
        <taxon>Bacteria</taxon>
        <taxon>Bacillati</taxon>
        <taxon>Actinomycetota</taxon>
        <taxon>Actinomycetes</taxon>
        <taxon>Micrococcales</taxon>
        <taxon>Micrococcaceae</taxon>
        <taxon>Micrococcus</taxon>
    </lineage>
</organism>
<dbReference type="RefSeq" id="WP_231936618.1">
    <property type="nucleotide sequence ID" value="NC_012803.1"/>
</dbReference>
<proteinExistence type="predicted"/>
<dbReference type="Pfam" id="PF10592">
    <property type="entry name" value="AIPR"/>
    <property type="match status" value="1"/>
</dbReference>
<protein>
    <submittedName>
        <fullName evidence="2">AIPR protein</fullName>
    </submittedName>
</protein>
<gene>
    <name evidence="2" type="ORF">NCTC2665_00987</name>
</gene>
<feature type="domain" description="Abortive phage infection protein C-terminal" evidence="1">
    <location>
        <begin position="240"/>
        <end position="393"/>
    </location>
</feature>
<dbReference type="Proteomes" id="UP000248985">
    <property type="component" value="Chromosome 1"/>
</dbReference>
<accession>A0A7Z7KIA2</accession>
<sequence length="554" mass="61751">MSKFHVDQIATRIRELYSTDYWDANLSDVNNLSRLLARYAVDLTIPESSDSGNQRIVEVIDGGEDRGIDAIGIDFVSQLVVLVQSKWRQDGSGTMDLAGLLKFRRGVETLLGIRTDNVPVSASPEMRMAVSDILKKPGTRMRFIAVTTAQEELPTEQQESMNELLSSVNEGGASEPIASFVHLGQGALFDSIVEREPMDLDLNMQIFNWGKIDEPRRMVYGRVDAAQIAQWYRDHEHKLFAENIRLVIPRSDINDGIRKTLTSEPENFAYFNNGITMVVRDMQVAPAGSATREAGYFTAKGVSIVNGAQTVSTIGRISKSEGSLDFLEAASVMIRCIVVSDEEAEFGRLVTRYANTQNDVSTQDFAFLDAEQHRLKSEIKVMGFEYLLRSGEDVLTESSDKRIDVRSAAIALACAHRDVELSVLVKREISQLFSDRYRTIFNPSTDPRLLVSSVLVNQVVENKLGELEPLTEGVKNGVIIHGKRVISHLILRGIGTTNLSSSEFAIENYDSWIEDECERIVAALVENFPDNSYPGNVFKNTIRVRALLNESSLL</sequence>
<evidence type="ECO:0000313" key="3">
    <source>
        <dbReference type="Proteomes" id="UP000248985"/>
    </source>
</evidence>
<dbReference type="AlphaFoldDB" id="A0A7Z7KIA2"/>